<dbReference type="EMBL" id="LR134148">
    <property type="protein sequence ID" value="VEA32371.1"/>
    <property type="molecule type" value="Genomic_DNA"/>
</dbReference>
<dbReference type="AlphaFoldDB" id="A0A447P7T2"/>
<proteinExistence type="predicted"/>
<evidence type="ECO:0000313" key="1">
    <source>
        <dbReference type="EMBL" id="VEA32371.1"/>
    </source>
</evidence>
<protein>
    <submittedName>
        <fullName evidence="1">Uncharacterized protein</fullName>
    </submittedName>
</protein>
<sequence>MGRRSDPFLCRIKDYSSAFALAITLSTVKPKLFKQQLCRSRLTEGGHPDNSAVQADVF</sequence>
<dbReference type="Proteomes" id="UP000273655">
    <property type="component" value="Chromosome 1"/>
</dbReference>
<organism evidence="1 2">
    <name type="scientific">Salmonella enterica I</name>
    <dbReference type="NCBI Taxonomy" id="59201"/>
    <lineage>
        <taxon>Bacteria</taxon>
        <taxon>Pseudomonadati</taxon>
        <taxon>Pseudomonadota</taxon>
        <taxon>Gammaproteobacteria</taxon>
        <taxon>Enterobacterales</taxon>
        <taxon>Enterobacteriaceae</taxon>
        <taxon>Salmonella</taxon>
    </lineage>
</organism>
<name>A0A447P7T2_SALET</name>
<accession>A0A447P7T2</accession>
<gene>
    <name evidence="1" type="ORF">NCTC8271_01021</name>
</gene>
<evidence type="ECO:0000313" key="2">
    <source>
        <dbReference type="Proteomes" id="UP000273655"/>
    </source>
</evidence>
<reference evidence="1 2" key="1">
    <citation type="submission" date="2018-12" db="EMBL/GenBank/DDBJ databases">
        <authorList>
            <consortium name="Pathogen Informatics"/>
        </authorList>
    </citation>
    <scope>NUCLEOTIDE SEQUENCE [LARGE SCALE GENOMIC DNA]</scope>
    <source>
        <strain evidence="1 2">NCTC8271</strain>
    </source>
</reference>